<evidence type="ECO:0000256" key="1">
    <source>
        <dbReference type="ARBA" id="ARBA00009986"/>
    </source>
</evidence>
<name>A0A3E1K6H0_9GAMM</name>
<evidence type="ECO:0000256" key="4">
    <source>
        <dbReference type="PIRNR" id="PIRNR036492"/>
    </source>
</evidence>
<dbReference type="InterPro" id="IPR016162">
    <property type="entry name" value="Ald_DH_N"/>
</dbReference>
<sequence>MPSMPTDPAIYPEMLAELRATFDRGLTRPLDWRREQLAAISRMLEENEDRVGEALAEDLGKPAQEVLLGETALIFSEVEHARKRLKRWARPRRVHTPMVGQPGRSWVQPEPFGIVLIIGAWNYPIQLLLSPLIPALAAGNCAVLKPSEVAPATSRLMAELVPRYLDERAVRVVEGAVEETTELLKLHFDHIFYTGSSAVGRIVMRAAAEHLTPVTLELGGKSPCVIDAGADIESAARRVIWGKCLNAGQTCIAPDYVLVTPGDRDRLIGAIEHELFEMYGSDRLGSSDYCKIINRRHFDRLRPLIDSGRVVIGGRVDEERCRIEPTVLTEVAADAPVMREEIFGPILPVLEVADLDEAMAFIRERDKPLSAYLFTRSRESERRFAESVSTGNLCINDTLMFMSVPELPFGGVGNSGMGQYHGRAGFDRLSHLKSVMKRGLFPEIPVRFPPYSKLKMRLLKWVS</sequence>
<comment type="caution">
    <text evidence="9">The sequence shown here is derived from an EMBL/GenBank/DDBJ whole genome shotgun (WGS) entry which is preliminary data.</text>
</comment>
<dbReference type="PANTHER" id="PTHR43570:SF16">
    <property type="entry name" value="ALDEHYDE DEHYDROGENASE TYPE III, ISOFORM Q"/>
    <property type="match status" value="1"/>
</dbReference>
<dbReference type="PANTHER" id="PTHR43570">
    <property type="entry name" value="ALDEHYDE DEHYDROGENASE"/>
    <property type="match status" value="1"/>
</dbReference>
<dbReference type="InterPro" id="IPR016163">
    <property type="entry name" value="Ald_DH_C"/>
</dbReference>
<gene>
    <name evidence="9" type="ORF">DZC52_12945</name>
</gene>
<dbReference type="GO" id="GO:0006081">
    <property type="term" value="P:aldehyde metabolic process"/>
    <property type="evidence" value="ECO:0007669"/>
    <property type="project" value="InterPro"/>
</dbReference>
<evidence type="ECO:0000256" key="2">
    <source>
        <dbReference type="ARBA" id="ARBA00023002"/>
    </source>
</evidence>
<reference evidence="9 10" key="1">
    <citation type="submission" date="2018-08" db="EMBL/GenBank/DDBJ databases">
        <title>Wenzhouxiangella salilacus sp. nov., a novel bacterium isolated from a saline lake in Xinjiang Province, China.</title>
        <authorList>
            <person name="Han S."/>
        </authorList>
    </citation>
    <scope>NUCLEOTIDE SEQUENCE [LARGE SCALE GENOMIC DNA]</scope>
    <source>
        <strain evidence="9 10">XDB06</strain>
    </source>
</reference>
<dbReference type="Pfam" id="PF00171">
    <property type="entry name" value="Aldedh"/>
    <property type="match status" value="1"/>
</dbReference>
<dbReference type="CDD" id="cd07087">
    <property type="entry name" value="ALDH_F3-13-14_CALDH-like"/>
    <property type="match status" value="1"/>
</dbReference>
<evidence type="ECO:0000256" key="6">
    <source>
        <dbReference type="PROSITE-ProRule" id="PRU10007"/>
    </source>
</evidence>
<dbReference type="FunFam" id="3.40.309.10:FF:000003">
    <property type="entry name" value="Aldehyde dehydrogenase"/>
    <property type="match status" value="1"/>
</dbReference>
<keyword evidence="2 4" id="KW-0560">Oxidoreductase</keyword>
<proteinExistence type="inferred from homology"/>
<keyword evidence="3" id="KW-0520">NAD</keyword>
<dbReference type="PIRSF" id="PIRSF036492">
    <property type="entry name" value="ALDH"/>
    <property type="match status" value="1"/>
</dbReference>
<dbReference type="OrthoDB" id="9812625at2"/>
<dbReference type="InterPro" id="IPR012394">
    <property type="entry name" value="Aldehyde_DH_NAD(P)"/>
</dbReference>
<dbReference type="PROSITE" id="PS00687">
    <property type="entry name" value="ALDEHYDE_DEHYDR_GLU"/>
    <property type="match status" value="1"/>
</dbReference>
<dbReference type="InterPro" id="IPR029510">
    <property type="entry name" value="Ald_DH_CS_GLU"/>
</dbReference>
<evidence type="ECO:0000256" key="3">
    <source>
        <dbReference type="ARBA" id="ARBA00023027"/>
    </source>
</evidence>
<feature type="domain" description="Aldehyde dehydrogenase" evidence="8">
    <location>
        <begin position="27"/>
        <end position="435"/>
    </location>
</feature>
<feature type="active site" evidence="5 6">
    <location>
        <position position="217"/>
    </location>
</feature>
<comment type="similarity">
    <text evidence="1 4 7">Belongs to the aldehyde dehydrogenase family.</text>
</comment>
<evidence type="ECO:0000256" key="7">
    <source>
        <dbReference type="RuleBase" id="RU003345"/>
    </source>
</evidence>
<dbReference type="InterPro" id="IPR016161">
    <property type="entry name" value="Ald_DH/histidinol_DH"/>
</dbReference>
<dbReference type="GO" id="GO:0004029">
    <property type="term" value="F:aldehyde dehydrogenase (NAD+) activity"/>
    <property type="evidence" value="ECO:0007669"/>
    <property type="project" value="TreeGrafter"/>
</dbReference>
<dbReference type="Gene3D" id="3.40.605.10">
    <property type="entry name" value="Aldehyde Dehydrogenase, Chain A, domain 1"/>
    <property type="match status" value="1"/>
</dbReference>
<dbReference type="EMBL" id="QUZK01000046">
    <property type="protein sequence ID" value="RFF29536.1"/>
    <property type="molecule type" value="Genomic_DNA"/>
</dbReference>
<organism evidence="9 10">
    <name type="scientific">Wenzhouxiangella sediminis</name>
    <dbReference type="NCBI Taxonomy" id="1792836"/>
    <lineage>
        <taxon>Bacteria</taxon>
        <taxon>Pseudomonadati</taxon>
        <taxon>Pseudomonadota</taxon>
        <taxon>Gammaproteobacteria</taxon>
        <taxon>Chromatiales</taxon>
        <taxon>Wenzhouxiangellaceae</taxon>
        <taxon>Wenzhouxiangella</taxon>
    </lineage>
</organism>
<dbReference type="GO" id="GO:0005737">
    <property type="term" value="C:cytoplasm"/>
    <property type="evidence" value="ECO:0007669"/>
    <property type="project" value="TreeGrafter"/>
</dbReference>
<dbReference type="FunFam" id="3.40.605.10:FF:000004">
    <property type="entry name" value="Aldehyde dehydrogenase"/>
    <property type="match status" value="1"/>
</dbReference>
<dbReference type="AlphaFoldDB" id="A0A3E1K6H0"/>
<evidence type="ECO:0000313" key="9">
    <source>
        <dbReference type="EMBL" id="RFF29536.1"/>
    </source>
</evidence>
<protein>
    <recommendedName>
        <fullName evidence="4">Aldehyde dehydrogenase</fullName>
    </recommendedName>
</protein>
<dbReference type="SUPFAM" id="SSF53720">
    <property type="entry name" value="ALDH-like"/>
    <property type="match status" value="1"/>
</dbReference>
<dbReference type="Gene3D" id="3.40.309.10">
    <property type="entry name" value="Aldehyde Dehydrogenase, Chain A, domain 2"/>
    <property type="match status" value="1"/>
</dbReference>
<accession>A0A3E1K6H0</accession>
<evidence type="ECO:0000313" key="10">
    <source>
        <dbReference type="Proteomes" id="UP000260351"/>
    </source>
</evidence>
<evidence type="ECO:0000259" key="8">
    <source>
        <dbReference type="Pfam" id="PF00171"/>
    </source>
</evidence>
<keyword evidence="10" id="KW-1185">Reference proteome</keyword>
<dbReference type="Proteomes" id="UP000260351">
    <property type="component" value="Unassembled WGS sequence"/>
</dbReference>
<dbReference type="InterPro" id="IPR015590">
    <property type="entry name" value="Aldehyde_DH_dom"/>
</dbReference>
<feature type="active site" evidence="5">
    <location>
        <position position="251"/>
    </location>
</feature>
<evidence type="ECO:0000256" key="5">
    <source>
        <dbReference type="PIRSR" id="PIRSR036492-1"/>
    </source>
</evidence>